<protein>
    <submittedName>
        <fullName evidence="1">Uncharacterized protein</fullName>
    </submittedName>
</protein>
<proteinExistence type="predicted"/>
<evidence type="ECO:0000313" key="2">
    <source>
        <dbReference type="Proteomes" id="UP000178040"/>
    </source>
</evidence>
<dbReference type="Proteomes" id="UP000178040">
    <property type="component" value="Unassembled WGS sequence"/>
</dbReference>
<dbReference type="EMBL" id="MGAI01000059">
    <property type="protein sequence ID" value="OGK43090.1"/>
    <property type="molecule type" value="Genomic_DNA"/>
</dbReference>
<evidence type="ECO:0000313" key="1">
    <source>
        <dbReference type="EMBL" id="OGK43090.1"/>
    </source>
</evidence>
<sequence>MNEGRELFEVYCPELRATFDSFVKEAKEFTQRNQGKIATLYTTPDIMRFYADELVALAGSLEI</sequence>
<organism evidence="1 2">
    <name type="scientific">Candidatus Roizmanbacteria bacterium RIFCSPLOWO2_01_FULL_37_16</name>
    <dbReference type="NCBI Taxonomy" id="1802058"/>
    <lineage>
        <taxon>Bacteria</taxon>
        <taxon>Candidatus Roizmaniibacteriota</taxon>
    </lineage>
</organism>
<accession>A0A1F7IIA5</accession>
<gene>
    <name evidence="1" type="ORF">A3B40_02410</name>
</gene>
<name>A0A1F7IIA5_9BACT</name>
<reference evidence="1 2" key="1">
    <citation type="journal article" date="2016" name="Nat. Commun.">
        <title>Thousands of microbial genomes shed light on interconnected biogeochemical processes in an aquifer system.</title>
        <authorList>
            <person name="Anantharaman K."/>
            <person name="Brown C.T."/>
            <person name="Hug L.A."/>
            <person name="Sharon I."/>
            <person name="Castelle C.J."/>
            <person name="Probst A.J."/>
            <person name="Thomas B.C."/>
            <person name="Singh A."/>
            <person name="Wilkins M.J."/>
            <person name="Karaoz U."/>
            <person name="Brodie E.L."/>
            <person name="Williams K.H."/>
            <person name="Hubbard S.S."/>
            <person name="Banfield J.F."/>
        </authorList>
    </citation>
    <scope>NUCLEOTIDE SEQUENCE [LARGE SCALE GENOMIC DNA]</scope>
</reference>
<comment type="caution">
    <text evidence="1">The sequence shown here is derived from an EMBL/GenBank/DDBJ whole genome shotgun (WGS) entry which is preliminary data.</text>
</comment>
<dbReference type="AlphaFoldDB" id="A0A1F7IIA5"/>